<reference evidence="1 2" key="1">
    <citation type="submission" date="2011-08" db="EMBL/GenBank/DDBJ databases">
        <title>The Genome Sequence of Clostridium hathewayi WAL-18680.</title>
        <authorList>
            <consortium name="The Broad Institute Genome Sequencing Platform"/>
            <person name="Earl A."/>
            <person name="Ward D."/>
            <person name="Feldgarden M."/>
            <person name="Gevers D."/>
            <person name="Finegold S.M."/>
            <person name="Summanen P.H."/>
            <person name="Molitoris D.R."/>
            <person name="Song M."/>
            <person name="Daigneault M."/>
            <person name="Allen-Vercoe E."/>
            <person name="Young S.K."/>
            <person name="Zeng Q."/>
            <person name="Gargeya S."/>
            <person name="Fitzgerald M."/>
            <person name="Haas B."/>
            <person name="Abouelleil A."/>
            <person name="Alvarado L."/>
            <person name="Arachchi H.M."/>
            <person name="Berlin A."/>
            <person name="Brown A."/>
            <person name="Chapman S.B."/>
            <person name="Chen Z."/>
            <person name="Dunbar C."/>
            <person name="Freedman E."/>
            <person name="Gearin G."/>
            <person name="Gellesch M."/>
            <person name="Goldberg J."/>
            <person name="Griggs A."/>
            <person name="Gujja S."/>
            <person name="Heiman D."/>
            <person name="Howarth C."/>
            <person name="Larson L."/>
            <person name="Lui A."/>
            <person name="MacDonald P.J.P."/>
            <person name="Montmayeur A."/>
            <person name="Murphy C."/>
            <person name="Neiman D."/>
            <person name="Pearson M."/>
            <person name="Priest M."/>
            <person name="Roberts A."/>
            <person name="Saif S."/>
            <person name="Shea T."/>
            <person name="Shenoy N."/>
            <person name="Sisk P."/>
            <person name="Stolte C."/>
            <person name="Sykes S."/>
            <person name="Wortman J."/>
            <person name="Nusbaum C."/>
            <person name="Birren B."/>
        </authorList>
    </citation>
    <scope>NUCLEOTIDE SEQUENCE [LARGE SCALE GENOMIC DNA]</scope>
    <source>
        <strain evidence="1 2">WAL-18680</strain>
    </source>
</reference>
<dbReference type="RefSeq" id="WP_006778994.1">
    <property type="nucleotide sequence ID" value="NZ_CP040506.1"/>
</dbReference>
<gene>
    <name evidence="1" type="ORF">HMPREF9473_01008</name>
</gene>
<accession>G5IC25</accession>
<sequence>MKKKDRKKQMVLSFTGFLAGATVFSMMMPQKGFSATENRYLKKRPVFTVEGLLDGSYGRDYETSLSDQFPARDAWIGIKVMAERAQGRKDVNGVYFGKDDYLIEKFDTEEIEGEQLDKNLSWVSTFAEKAEERLGEDRVRIMLVPTASQILKDKLPLLAAPYEQSLVAERLAEMMGEDGQSLLVPVEEMLAAHGQEDIYYRTDHHWTSLGAYYGYRAWAESVGITPWEQDAFSIQMVSEEFLGTVSSKVNLPHKPDSINLYLPKAEPAYEVFYDGAPEPAPMYSYKALEGKDKYAVYLDGNHGLTEVRNPGAAEQEGEERKLLIIKDSFAHSFAPFAVNHFGETFMIDLRYFNQSPQIFMEEHGITDVLVLYQIPGFSQEKTVSKLIR</sequence>
<proteinExistence type="predicted"/>
<dbReference type="EMBL" id="ADLN01000009">
    <property type="protein sequence ID" value="EHI60943.1"/>
    <property type="molecule type" value="Genomic_DNA"/>
</dbReference>
<dbReference type="AlphaFoldDB" id="G5IC25"/>
<evidence type="ECO:0000313" key="1">
    <source>
        <dbReference type="EMBL" id="EHI60943.1"/>
    </source>
</evidence>
<dbReference type="Pfam" id="PF14286">
    <property type="entry name" value="DHHW"/>
    <property type="match status" value="1"/>
</dbReference>
<evidence type="ECO:0008006" key="3">
    <source>
        <dbReference type="Google" id="ProtNLM"/>
    </source>
</evidence>
<name>G5IC25_9FIRM</name>
<comment type="caution">
    <text evidence="1">The sequence shown here is derived from an EMBL/GenBank/DDBJ whole genome shotgun (WGS) entry which is preliminary data.</text>
</comment>
<protein>
    <recommendedName>
        <fullName evidence="3">AlgX/AlgJ SGNH hydrolase-like domain-containing protein</fullName>
    </recommendedName>
</protein>
<dbReference type="PATRIC" id="fig|742737.3.peg.1009"/>
<evidence type="ECO:0000313" key="2">
    <source>
        <dbReference type="Proteomes" id="UP000005384"/>
    </source>
</evidence>
<keyword evidence="2" id="KW-1185">Reference proteome</keyword>
<dbReference type="Proteomes" id="UP000005384">
    <property type="component" value="Unassembled WGS sequence"/>
</dbReference>
<dbReference type="InterPro" id="IPR025945">
    <property type="entry name" value="DHHW"/>
</dbReference>
<dbReference type="HOGENOM" id="CLU_031022_0_0_9"/>
<organism evidence="1 2">
    <name type="scientific">Hungatella hathewayi WAL-18680</name>
    <dbReference type="NCBI Taxonomy" id="742737"/>
    <lineage>
        <taxon>Bacteria</taxon>
        <taxon>Bacillati</taxon>
        <taxon>Bacillota</taxon>
        <taxon>Clostridia</taxon>
        <taxon>Lachnospirales</taxon>
        <taxon>Lachnospiraceae</taxon>
        <taxon>Hungatella</taxon>
    </lineage>
</organism>